<keyword evidence="2" id="KW-1185">Reference proteome</keyword>
<accession>A0ACB5RBS3</accession>
<organism evidence="1 2">
    <name type="scientific">Inconstantimicrobium mannanitabidum</name>
    <dbReference type="NCBI Taxonomy" id="1604901"/>
    <lineage>
        <taxon>Bacteria</taxon>
        <taxon>Bacillati</taxon>
        <taxon>Bacillota</taxon>
        <taxon>Clostridia</taxon>
        <taxon>Eubacteriales</taxon>
        <taxon>Clostridiaceae</taxon>
        <taxon>Inconstantimicrobium</taxon>
    </lineage>
</organism>
<reference evidence="1" key="1">
    <citation type="journal article" date="2025" name="Int. J. Syst. Evol. Microbiol.">
        <title>Inconstantimicrobium mannanitabidum sp. nov., a novel member of the family Clostridiaceae isolated from anoxic soil under the treatment of reductive soil disinfestation.</title>
        <authorList>
            <person name="Ueki A."/>
            <person name="Tonouchi A."/>
            <person name="Honma S."/>
            <person name="Kaku N."/>
            <person name="Ueki K."/>
        </authorList>
    </citation>
    <scope>NUCLEOTIDE SEQUENCE</scope>
    <source>
        <strain evidence="1">TW13</strain>
    </source>
</reference>
<evidence type="ECO:0000313" key="2">
    <source>
        <dbReference type="Proteomes" id="UP001058074"/>
    </source>
</evidence>
<keyword evidence="1" id="KW-0378">Hydrolase</keyword>
<protein>
    <submittedName>
        <fullName evidence="1">Alpha/beta hydrolase</fullName>
    </submittedName>
</protein>
<name>A0ACB5RBS3_9CLOT</name>
<proteinExistence type="predicted"/>
<dbReference type="Proteomes" id="UP001058074">
    <property type="component" value="Unassembled WGS sequence"/>
</dbReference>
<gene>
    <name evidence="1" type="ORF">rsdtw13_17890</name>
</gene>
<evidence type="ECO:0000313" key="1">
    <source>
        <dbReference type="EMBL" id="GKX66531.1"/>
    </source>
</evidence>
<comment type="caution">
    <text evidence="1">The sequence shown here is derived from an EMBL/GenBank/DDBJ whole genome shotgun (WGS) entry which is preliminary data.</text>
</comment>
<sequence>MKKEEKKGKVMFILICILVFIISFAGSAIFKMTHKGEWTKKFSVKWNNNMGTIYKDISYGGKESNKFDMYAPKDNSKKSHGLVVYIHAGGFRTGDKADDAEMLKWLCSKGYVAVGINYTLQRNDDPSTSIYSQSMEIKESIPVIVEEAKKHGYNLDKMAISGGSAGGTLAMLYAYRDAKTSPIPVKMMFEMVGPSSFFTKDWDIYGLDKSSEAAAGLFSVMSGSKITKDMIESGEYVQAMKPVSGYAWVNKNSVPSVIAYGAKDKVCPFKTSAHLVNALKENNVDYKYFEAPHSGHGIQNDDKVFEEYMDTVVNYLDKYIPVKK</sequence>
<dbReference type="EMBL" id="BROD01000001">
    <property type="protein sequence ID" value="GKX66531.1"/>
    <property type="molecule type" value="Genomic_DNA"/>
</dbReference>